<organism evidence="2 3">
    <name type="scientific">Parathielavia appendiculata</name>
    <dbReference type="NCBI Taxonomy" id="2587402"/>
    <lineage>
        <taxon>Eukaryota</taxon>
        <taxon>Fungi</taxon>
        <taxon>Dikarya</taxon>
        <taxon>Ascomycota</taxon>
        <taxon>Pezizomycotina</taxon>
        <taxon>Sordariomycetes</taxon>
        <taxon>Sordariomycetidae</taxon>
        <taxon>Sordariales</taxon>
        <taxon>Chaetomiaceae</taxon>
        <taxon>Parathielavia</taxon>
    </lineage>
</organism>
<evidence type="ECO:0000313" key="2">
    <source>
        <dbReference type="EMBL" id="KAK4125927.1"/>
    </source>
</evidence>
<evidence type="ECO:0000313" key="3">
    <source>
        <dbReference type="Proteomes" id="UP001302602"/>
    </source>
</evidence>
<name>A0AAN6U3S5_9PEZI</name>
<reference evidence="2" key="2">
    <citation type="submission" date="2023-05" db="EMBL/GenBank/DDBJ databases">
        <authorList>
            <consortium name="Lawrence Berkeley National Laboratory"/>
            <person name="Steindorff A."/>
            <person name="Hensen N."/>
            <person name="Bonometti L."/>
            <person name="Westerberg I."/>
            <person name="Brannstrom I.O."/>
            <person name="Guillou S."/>
            <person name="Cros-Aarteil S."/>
            <person name="Calhoun S."/>
            <person name="Haridas S."/>
            <person name="Kuo A."/>
            <person name="Mondo S."/>
            <person name="Pangilinan J."/>
            <person name="Riley R."/>
            <person name="Labutti K."/>
            <person name="Andreopoulos B."/>
            <person name="Lipzen A."/>
            <person name="Chen C."/>
            <person name="Yanf M."/>
            <person name="Daum C."/>
            <person name="Ng V."/>
            <person name="Clum A."/>
            <person name="Ohm R."/>
            <person name="Martin F."/>
            <person name="Silar P."/>
            <person name="Natvig D."/>
            <person name="Lalanne C."/>
            <person name="Gautier V."/>
            <person name="Ament-Velasquez S.L."/>
            <person name="Kruys A."/>
            <person name="Hutchinson M.I."/>
            <person name="Powell A.J."/>
            <person name="Barry K."/>
            <person name="Miller A.N."/>
            <person name="Grigoriev I.V."/>
            <person name="Debuchy R."/>
            <person name="Gladieux P."/>
            <person name="Thoren M.H."/>
            <person name="Johannesson H."/>
        </authorList>
    </citation>
    <scope>NUCLEOTIDE SEQUENCE</scope>
    <source>
        <strain evidence="2">CBS 731.68</strain>
    </source>
</reference>
<sequence>MTTLWTPARWAQPMSDELLEACWRAKRGPYIPKQALTRRFPQNPLSALPHNAPPPRVRTHPRSPLLPLRLPARRLILPTQYKLVTRYCAGPETVAPCRANPAQLHPRAFFAALLLSCCACTPSLQTALTQYPERQLTSVRSDCRPPVLGPAPGTQYRYLPPPRPHRRRL</sequence>
<comment type="caution">
    <text evidence="2">The sequence shown here is derived from an EMBL/GenBank/DDBJ whole genome shotgun (WGS) entry which is preliminary data.</text>
</comment>
<dbReference type="RefSeq" id="XP_062649698.1">
    <property type="nucleotide sequence ID" value="XM_062786621.1"/>
</dbReference>
<dbReference type="GeneID" id="87823389"/>
<protein>
    <submittedName>
        <fullName evidence="2">Uncharacterized protein</fullName>
    </submittedName>
</protein>
<dbReference type="EMBL" id="MU853225">
    <property type="protein sequence ID" value="KAK4125927.1"/>
    <property type="molecule type" value="Genomic_DNA"/>
</dbReference>
<evidence type="ECO:0000256" key="1">
    <source>
        <dbReference type="SAM" id="MobiDB-lite"/>
    </source>
</evidence>
<accession>A0AAN6U3S5</accession>
<dbReference type="AlphaFoldDB" id="A0AAN6U3S5"/>
<dbReference type="Proteomes" id="UP001302602">
    <property type="component" value="Unassembled WGS sequence"/>
</dbReference>
<feature type="region of interest" description="Disordered" evidence="1">
    <location>
        <begin position="140"/>
        <end position="169"/>
    </location>
</feature>
<keyword evidence="3" id="KW-1185">Reference proteome</keyword>
<proteinExistence type="predicted"/>
<reference evidence="2" key="1">
    <citation type="journal article" date="2023" name="Mol. Phylogenet. Evol.">
        <title>Genome-scale phylogeny and comparative genomics of the fungal order Sordariales.</title>
        <authorList>
            <person name="Hensen N."/>
            <person name="Bonometti L."/>
            <person name="Westerberg I."/>
            <person name="Brannstrom I.O."/>
            <person name="Guillou S."/>
            <person name="Cros-Aarteil S."/>
            <person name="Calhoun S."/>
            <person name="Haridas S."/>
            <person name="Kuo A."/>
            <person name="Mondo S."/>
            <person name="Pangilinan J."/>
            <person name="Riley R."/>
            <person name="LaButti K."/>
            <person name="Andreopoulos B."/>
            <person name="Lipzen A."/>
            <person name="Chen C."/>
            <person name="Yan M."/>
            <person name="Daum C."/>
            <person name="Ng V."/>
            <person name="Clum A."/>
            <person name="Steindorff A."/>
            <person name="Ohm R.A."/>
            <person name="Martin F."/>
            <person name="Silar P."/>
            <person name="Natvig D.O."/>
            <person name="Lalanne C."/>
            <person name="Gautier V."/>
            <person name="Ament-Velasquez S.L."/>
            <person name="Kruys A."/>
            <person name="Hutchinson M.I."/>
            <person name="Powell A.J."/>
            <person name="Barry K."/>
            <person name="Miller A.N."/>
            <person name="Grigoriev I.V."/>
            <person name="Debuchy R."/>
            <person name="Gladieux P."/>
            <person name="Hiltunen Thoren M."/>
            <person name="Johannesson H."/>
        </authorList>
    </citation>
    <scope>NUCLEOTIDE SEQUENCE</scope>
    <source>
        <strain evidence="2">CBS 731.68</strain>
    </source>
</reference>
<gene>
    <name evidence="2" type="ORF">N657DRAFT_283089</name>
</gene>